<dbReference type="PROSITE" id="PS51293">
    <property type="entry name" value="SANT"/>
    <property type="match status" value="1"/>
</dbReference>
<feature type="compositionally biased region" description="Polar residues" evidence="11">
    <location>
        <begin position="361"/>
        <end position="374"/>
    </location>
</feature>
<dbReference type="InterPro" id="IPR017884">
    <property type="entry name" value="SANT_dom"/>
</dbReference>
<dbReference type="InterPro" id="IPR027417">
    <property type="entry name" value="P-loop_NTPase"/>
</dbReference>
<feature type="compositionally biased region" description="Basic and acidic residues" evidence="11">
    <location>
        <begin position="196"/>
        <end position="215"/>
    </location>
</feature>
<feature type="compositionally biased region" description="Basic and acidic residues" evidence="11">
    <location>
        <begin position="792"/>
        <end position="817"/>
    </location>
</feature>
<feature type="region of interest" description="Disordered" evidence="11">
    <location>
        <begin position="425"/>
        <end position="478"/>
    </location>
</feature>
<evidence type="ECO:0000259" key="13">
    <source>
        <dbReference type="PROSITE" id="PS51194"/>
    </source>
</evidence>
<feature type="compositionally biased region" description="Basic and acidic residues" evidence="11">
    <location>
        <begin position="855"/>
        <end position="938"/>
    </location>
</feature>
<dbReference type="InterPro" id="IPR050474">
    <property type="entry name" value="Hel308_SKI2-like"/>
</dbReference>
<feature type="compositionally biased region" description="Polar residues" evidence="11">
    <location>
        <begin position="1971"/>
        <end position="1983"/>
    </location>
</feature>
<feature type="compositionally biased region" description="Pro residues" evidence="11">
    <location>
        <begin position="1071"/>
        <end position="1081"/>
    </location>
</feature>
<dbReference type="CDD" id="cd00167">
    <property type="entry name" value="SANT"/>
    <property type="match status" value="1"/>
</dbReference>
<dbReference type="Gene3D" id="3.10.450.240">
    <property type="match status" value="1"/>
</dbReference>
<feature type="compositionally biased region" description="Basic and acidic residues" evidence="11">
    <location>
        <begin position="425"/>
        <end position="445"/>
    </location>
</feature>
<feature type="compositionally biased region" description="Polar residues" evidence="11">
    <location>
        <begin position="1051"/>
        <end position="1061"/>
    </location>
</feature>
<evidence type="ECO:0000256" key="7">
    <source>
        <dbReference type="ARBA" id="ARBA00034617"/>
    </source>
</evidence>
<feature type="compositionally biased region" description="Polar residues" evidence="11">
    <location>
        <begin position="1568"/>
        <end position="1582"/>
    </location>
</feature>
<dbReference type="InterPro" id="IPR036390">
    <property type="entry name" value="WH_DNA-bd_sf"/>
</dbReference>
<feature type="compositionally biased region" description="Polar residues" evidence="11">
    <location>
        <begin position="1692"/>
        <end position="1711"/>
    </location>
</feature>
<dbReference type="InterPro" id="IPR009057">
    <property type="entry name" value="Homeodomain-like_sf"/>
</dbReference>
<feature type="coiled-coil region" evidence="10">
    <location>
        <begin position="2109"/>
        <end position="2136"/>
    </location>
</feature>
<feature type="domain" description="Helicase C-terminal" evidence="13">
    <location>
        <begin position="3528"/>
        <end position="3729"/>
    </location>
</feature>
<organism evidence="15 16">
    <name type="scientific">Oikopleura dioica</name>
    <name type="common">Tunicate</name>
    <dbReference type="NCBI Taxonomy" id="34765"/>
    <lineage>
        <taxon>Eukaryota</taxon>
        <taxon>Metazoa</taxon>
        <taxon>Chordata</taxon>
        <taxon>Tunicata</taxon>
        <taxon>Appendicularia</taxon>
        <taxon>Copelata</taxon>
        <taxon>Oikopleuridae</taxon>
        <taxon>Oikopleura</taxon>
    </lineage>
</organism>
<feature type="region of interest" description="Disordered" evidence="11">
    <location>
        <begin position="682"/>
        <end position="765"/>
    </location>
</feature>
<sequence>MASDSEWAEKKEKILKDLKKVEEEIEKTETAVKLKRIQKKELEDNIANPANPNDKIKEDVNEEEDLEPWQEIYAANRRQSAKSHNKGSAFLNPALTETGLGFRGTLPQMNQPFDSERIQQLKVQMKEHQPRLLAYLSRKKRLEKQRDNIMSKKYDEDLKKWNETTERKMNTIKARAMAQRHRECFEKIFPELKKQRENQERLKRTANRESARSEAEMNEVLESLQANANRMKKMKQQAVVVPRLLDANERRFQVVDTTGRIDDPVELYRHTCKDNPVWTDKEKAAFKREYINHPKQWHIISSLIPGGKKTVSDCVKHYYSSKIQEQYKKACSCVETQASAWQTSEKASRSSSCPRSRRNAADNNQDSFWAQNSSLERRGNRSIQKRSARIRRGLGKDLRSSVSVGTCRKYKLKDILKEHLAKKVKDEVKAEPEEKFEDKKVKDEPNSPPKGANSSPAQVPGTPPTASQKEGSPVVATAKANSVSPKALELLLPAGVAPPSSSTINKSESPKAASVSSPWTPGKPGSRPTTPVASRVGSAAVSPIVLPVPLNVAAIPSRPSTPSQKPAQLQDIKVPSVEEDKSSIQPVPSSTPAPNLFKPQQSMIGNPSPRTGVPSVLVGLQQQKASQKTPIRGQPGGTPEVLYQQFFSPYSVQQYPASAFIRGVIPSPQQFLSQRIAPRNAVSEAQAPQAQQQSHRVLDFADSSSASSASQSQQNATSQPYSVESLITPRQRIAPKTSDADFPGQRIMPRPEAAENPPGHSLFRQELYPVQPKVVKPMNECPLQMLAQAAEDAGKAESAKKEKKRKEEAEKRAIEQAKKRKRASESGETANQTGAGKEDGGSDESRTGKTSRNPSPKDGRSSPLEQKRREQKEAEEQKRRKLEEEEAKRRRREKEEREELERQKLQQKQQEEEARKAKEAAELARKLEKEAGEKRNAEAKALLEAQKKEKAKKEALEKAKREALQQIEADERKSIERARREKEREAAKDREAAKVRAAKEAEIAKQMESTKEKADVETDFVNLLYQKPASSNQEVKINIPPSFELKRRNSDTLQAGSSASPVVNFIKDIPGKPPPDSFPKQPPDKEPDKNDEEEAKLPPPEKKARMKSPSPPPTSTPDENIPVERVHTPEMPTESTPEVPPKEIETPDDSSSKNLREVTKSGDGSQGSASPAAAVSEPIRSPTPAVTPPPAITYGSHLTEAQQQSQTIVKMEPDSEGYGDYGGSNNYDSCGNFLAEETAIIDLLCETSSSEDEEPAYFGSDTPDLTFSPVNEEVIDDEDDDEPLDLLLGKRAEEEASESESEAEAEPVTPEPRTPEPRPSDESDNRIETTQNAETTLTDPEQENESPVPESTNLSCDNNSSAINSPSQLSKNVSRDDSSGEGDDQTSSPRPGKAASDANYVLNLLADAALGNHHPPTTSNETNSPSKENITLTNDTHSDDGNSSETTLAIDDDTKIATRKERSMENKAPTKIGLENVAEEASPMDSKTDPPSVDPAKINTVNESSSDGKHKIANIVESDPGVELTQQKLEVCPPDNTSETSITNSEGQLHASSKLSCDEDKNKLLSVENNTDNQLELQSTSELKNRNSPVEEFKVPLTPIFVKEKTSLDRPTATISTVQSAANQHKILEQTKGSSVSEDTTPSSLSGALLANKTQEDNRTPALSQVQEPKTASQKTEKPSERVNLEREVTQSKRPANQNASLSDESTVNKTDTMEQLEVDESCLENPKLGLKQQEPGSFELTFSFSESDRESIDSRPGSVLSSPAPHRYPQSVASSDAEMPSLEIVPKDLLQTEDEEVSSAENIDPDSLFSRTKKVSETENDADDEKEEDLDDTICADETILEADTTITETSDAFEQKESEKEEPRESEIPEKASAENNEISLSKQTIVIPETHEKVHTTSEKVEIPEKLNPEIKKQEEKDQKEPEQNEQRNTETTSKTNEVDCTSSNPDKKSSVVPPPPTTEKDIVPVLTPTNSRGEQTQGQPVPKIIRVPPSGPNPVDQVKPAEKSASKVKATKTFMPPVGFTPSFSQTVKRKLNIPDKEQSVPLGPARKKMRVPLSQQPKTITQPRVQINPVTDYSQFVQTNAIYQKPQSRYVKLQPAPPTSSASMASFSEERLQLERQRQLEQLELKHLEERRRLEANFKNAPLRRTSTSPLTIVADPNRQRRVAYSTEQQRVHANPARPSIVQPQLNLRRPVMEQPIRPRLAQNIQNIQPRPPIDPSRHFRPVQQPVAPRPKQQIRCTLDVKLTNKGFQTLSRTTPSPTGSNVGSFADEAAHVLNAVVRELQKNNSDEVLSNELVTIIGFDYIDIIPEIVKNKSRIVSEAIKLSGAFATTDRVLRDPGMVQTTSEKRLRKMIQKDKKREKKQQTKANKGGTNYEEDNDSILDVEALREQRMAQMVEDATRTARFAQMAEMARKNPIFITGKSLVLPEGTERIDLNEYEEIKIPNEGNKLPPEVAKQYPRIPIAKLDKVSKLVFNGMESLNNLQSIVFDAASNTNENLLVAAPTGAGKTNVAMLTVLNVIRQNINEVGTLKLKDFKIIYVAPMKALAAEVTEKFQSKLQCLGIKVREYTGDMNLTKKEIEETQMLVTTPEKWDVLTRKRLQDVELMSKIKLLILDEIHLLQDSRGAVLEALVARTLRLVNTSQQMIRIVGLSATLPNYVDVAKFLRVNLDKGLFFFDGRFRPVPLDTRYIGVKAKGGRFAQLNVMDQQAYKIALQHIRNGKQVMIFVHSRGATAKTCESLMEQASQEGTRREFEPDPDHHRYNDLSRRVKNARSKEVSKFFQYGFGCHHAGMIRSDRSLTEKLFEQGLIRVLCCTSTLAWGVNLPAYAVVIKGTEIYVDGRYIDLSILDVQQIFGRAGRPQFDTSGEATIITTHDKLVHYVSLMIRAAPIESQFLSKITDNLNAEIASGSVANVDDAVRWLSYTYLDIRITKNPFHYGLNREQISDLGGIHEVKRKFIIDAANELDRAKMVRYNPSTQTLAACDLGRTASHFYIRHDSVQIYNSGIDKTASISVMYLLDLIANKYKVVGGVENTAGKVNCLIQAYLNGSYARVSSLNSDLNYIDQNLSRIARGLFEIVRKYGMCHLTNELHKMCLGMENKMWWTWHPFYQFKTFVNKDTNRPAMDKIERKNLTLEKIRDMPKKEIGQLVNNMKIAEFIKKMANKIPRIEIEADVQPITRTIVRVVLKINIDMVMNEGNGGEPFWVWVEDPDNDRIYHNESFMVTRKTVLSQTPIDINFTVALPEKIPSAYLIKVVSDRWLGASETCAIDLRGLIVAELHPAHTELLDIQPIPVTALNNPDYESLYSFSHFNPIQTQVFHCLYHHDSNALIGAPTGSGKTACAELSMLKVFRDYPSGKCVYIAPLKALVKERMDDWTKKLGGKLGKKLVEMTGDIAPDQKAIVSADIIITTPEKWDGISRSWQTRKYVRDVRLIVIDEIHMLGEDRGPVLESIVTRTNFISAQTKANLRIVGLSTALANARDLADWLGIKNFGLYNFKPSVRPVPMRIHVQGFPGKHYCPRMALMNKPAYQAIQEHSPTKPVIIFVSSRRQTRLTALSLISLLAGNENPKAWINYDLINELELDALIDRIKDVNLRHTLEFGIGMHHAGLVESDRRIVENLFRDRKIQILIATATLAWGVNLPAHMVIVKGTEHFDGKQRKFVDVGITDVLQMVGRAGRPQYDNEAVACVFIHDIKKNYYKKFIYEPFPVESNLLGVLPDHLNAEIVAGTVKSKQDAMNYLTWTYFFRRLLMNPNYYQLDTLEGEAINEFLSELVEKTIGELERSGVVEVDEEDNNLLFATSLGQLASYYYLRHETARHFCMKFNKNMSSEDLLELLTEATEFSELPVRHNEDQENEHLAKQVPIQVDPRHYERPEIKTHLLLQVHMNRGTLPSSDYLLDTKTVMDNAARVMQAMIDISAELGYLANCIRVIRILQGISQGRWPGDDPFTAIPNVDQKKADYLKSKMRIKCMGELVFKKPHEKTNILETIGLQGKDLHKADEYLKGLPAIKCKFGIGTDTEEEFVKIPDDYFKGNLRDEKSWIKLPAAEEFVLQVNLTCLQRGKTIYAQTPRYPKPKLEGWFIIIGNAETGELLALKKLGARPVSTTVGNQNLFKNFQEALKQESRKEGIDEELAKLQKQVKEDQKKFAESERYKKLKKETASGVESLGDKAEEFAKKMEDSKYGETLKKASSSVGNIGETFTKTFENIKNIEFTEKQSPEERMEVFTDAYVSPNYTPVPIRMRKEVKYRDVSFDADTEAEGVTVHKDWSLYERYKESAMGQRMEDLGTRINASENAMVRGFAILGQRTGGMMRKLTSNSYNDTIKAIRQVDKKFDQEAFVHFLETEMIPIILEAKAINDVDVIEDWCFDAPAQRFAIKHREQAKNKITYYEKTINLQKLEILDGTVHDNMPAFQISFETNTLMAYTDKDGNVIEQEGYPKPDEVYKSYHVWSVCRDPMEPEPSAAWRVLECETMDQKLAF</sequence>
<dbReference type="SUPFAM" id="SSF46785">
    <property type="entry name" value="Winged helix' DNA-binding domain"/>
    <property type="match status" value="2"/>
</dbReference>
<feature type="region of interest" description="Disordered" evidence="11">
    <location>
        <begin position="1568"/>
        <end position="1590"/>
    </location>
</feature>
<evidence type="ECO:0000256" key="2">
    <source>
        <dbReference type="ARBA" id="ARBA00014590"/>
    </source>
</evidence>
<evidence type="ECO:0000313" key="15">
    <source>
        <dbReference type="EMBL" id="CAG5113086.1"/>
    </source>
</evidence>
<dbReference type="InterPro" id="IPR001005">
    <property type="entry name" value="SANT/Myb"/>
</dbReference>
<evidence type="ECO:0000256" key="10">
    <source>
        <dbReference type="SAM" id="Coils"/>
    </source>
</evidence>
<feature type="compositionally biased region" description="Acidic residues" evidence="11">
    <location>
        <begin position="1273"/>
        <end position="1284"/>
    </location>
</feature>
<keyword evidence="4" id="KW-0378">Hydrolase</keyword>
<feature type="region of interest" description="Disordered" evidence="11">
    <location>
        <begin position="554"/>
        <end position="614"/>
    </location>
</feature>
<feature type="compositionally biased region" description="Basic and acidic residues" evidence="11">
    <location>
        <begin position="1675"/>
        <end position="1691"/>
    </location>
</feature>
<feature type="coiled-coil region" evidence="10">
    <location>
        <begin position="4123"/>
        <end position="4157"/>
    </location>
</feature>
<evidence type="ECO:0000313" key="16">
    <source>
        <dbReference type="Proteomes" id="UP001158576"/>
    </source>
</evidence>
<dbReference type="InterPro" id="IPR004179">
    <property type="entry name" value="Sec63-dom"/>
</dbReference>
<feature type="region of interest" description="Disordered" evidence="11">
    <location>
        <begin position="196"/>
        <end position="216"/>
    </location>
</feature>
<dbReference type="Pfam" id="PF23445">
    <property type="entry name" value="WHD_SNRNP200"/>
    <property type="match status" value="2"/>
</dbReference>
<dbReference type="SMART" id="SM00978">
    <property type="entry name" value="Tim44"/>
    <property type="match status" value="1"/>
</dbReference>
<dbReference type="Gene3D" id="1.10.10.10">
    <property type="entry name" value="Winged helix-like DNA-binding domain superfamily/Winged helix DNA-binding domain"/>
    <property type="match status" value="2"/>
</dbReference>
<evidence type="ECO:0000256" key="11">
    <source>
        <dbReference type="SAM" id="MobiDB-lite"/>
    </source>
</evidence>
<dbReference type="InterPro" id="IPR014756">
    <property type="entry name" value="Ig_E-set"/>
</dbReference>
<dbReference type="SMART" id="SM00487">
    <property type="entry name" value="DEXDc"/>
    <property type="match status" value="2"/>
</dbReference>
<dbReference type="PROSITE" id="PS51192">
    <property type="entry name" value="HELICASE_ATP_BIND_1"/>
    <property type="match status" value="2"/>
</dbReference>
<dbReference type="InterPro" id="IPR011545">
    <property type="entry name" value="DEAD/DEAH_box_helicase_dom"/>
</dbReference>
<dbReference type="Gene3D" id="1.10.3380.10">
    <property type="entry name" value="Sec63 N-terminal domain-like domain"/>
    <property type="match status" value="2"/>
</dbReference>
<feature type="region of interest" description="Disordered" evidence="11">
    <location>
        <begin position="2345"/>
        <end position="2381"/>
    </location>
</feature>
<accession>A0ABN7T980</accession>
<feature type="compositionally biased region" description="Basic and acidic residues" evidence="11">
    <location>
        <begin position="836"/>
        <end position="847"/>
    </location>
</feature>
<evidence type="ECO:0000256" key="3">
    <source>
        <dbReference type="ARBA" id="ARBA00022741"/>
    </source>
</evidence>
<comment type="catalytic activity">
    <reaction evidence="7">
        <text>Couples ATP hydrolysis with the unwinding of duplex DNA by translocating in the 3'-5' direction.</text>
        <dbReference type="EC" id="5.6.2.4"/>
    </reaction>
</comment>
<feature type="compositionally biased region" description="Basic residues" evidence="11">
    <location>
        <begin position="2352"/>
        <end position="2365"/>
    </location>
</feature>
<dbReference type="InterPro" id="IPR035892">
    <property type="entry name" value="C2_domain_sf"/>
</dbReference>
<evidence type="ECO:0000259" key="14">
    <source>
        <dbReference type="PROSITE" id="PS51293"/>
    </source>
</evidence>
<feature type="compositionally biased region" description="Polar residues" evidence="11">
    <location>
        <begin position="1631"/>
        <end position="1646"/>
    </location>
</feature>
<keyword evidence="5" id="KW-0347">Helicase</keyword>
<feature type="compositionally biased region" description="Basic and acidic residues" evidence="11">
    <location>
        <begin position="1452"/>
        <end position="1465"/>
    </location>
</feature>
<evidence type="ECO:0000256" key="9">
    <source>
        <dbReference type="ARBA" id="ARBA00048988"/>
    </source>
</evidence>
<feature type="region of interest" description="Disordered" evidence="11">
    <location>
        <begin position="495"/>
        <end position="538"/>
    </location>
</feature>
<evidence type="ECO:0000256" key="6">
    <source>
        <dbReference type="ARBA" id="ARBA00022840"/>
    </source>
</evidence>
<evidence type="ECO:0000256" key="1">
    <source>
        <dbReference type="ARBA" id="ARBA00008708"/>
    </source>
</evidence>
<feature type="region of interest" description="Disordered" evidence="11">
    <location>
        <begin position="1626"/>
        <end position="2013"/>
    </location>
</feature>
<reference evidence="15 16" key="1">
    <citation type="submission" date="2021-04" db="EMBL/GenBank/DDBJ databases">
        <authorList>
            <person name="Bliznina A."/>
        </authorList>
    </citation>
    <scope>NUCLEOTIDE SEQUENCE [LARGE SCALE GENOMIC DNA]</scope>
</reference>
<dbReference type="EC" id="5.6.2.4" evidence="8"/>
<dbReference type="InterPro" id="IPR032710">
    <property type="entry name" value="NTF2-like_dom_sf"/>
</dbReference>
<feature type="compositionally biased region" description="Polar residues" evidence="11">
    <location>
        <begin position="583"/>
        <end position="609"/>
    </location>
</feature>
<dbReference type="SUPFAM" id="SSF81296">
    <property type="entry name" value="E set domains"/>
    <property type="match status" value="1"/>
</dbReference>
<feature type="compositionally biased region" description="Polar residues" evidence="11">
    <location>
        <begin position="1661"/>
        <end position="1674"/>
    </location>
</feature>
<dbReference type="PANTHER" id="PTHR47961">
    <property type="entry name" value="DNA POLYMERASE THETA, PUTATIVE (AFU_ORTHOLOGUE AFUA_1G05260)-RELATED"/>
    <property type="match status" value="1"/>
</dbReference>
<protein>
    <recommendedName>
        <fullName evidence="2">Activating signal cointegrator 1 complex subunit 3</fullName>
        <ecNumber evidence="8">5.6.2.4</ecNumber>
    </recommendedName>
</protein>
<dbReference type="Pfam" id="PF04280">
    <property type="entry name" value="Tim44"/>
    <property type="match status" value="1"/>
</dbReference>
<dbReference type="Gene3D" id="2.60.40.150">
    <property type="entry name" value="C2 domain"/>
    <property type="match status" value="2"/>
</dbReference>
<feature type="region of interest" description="Disordered" evidence="11">
    <location>
        <begin position="344"/>
        <end position="388"/>
    </location>
</feature>
<dbReference type="InterPro" id="IPR001650">
    <property type="entry name" value="Helicase_C-like"/>
</dbReference>
<comment type="similarity">
    <text evidence="1">Belongs to the helicase family.</text>
</comment>
<evidence type="ECO:0000256" key="5">
    <source>
        <dbReference type="ARBA" id="ARBA00022806"/>
    </source>
</evidence>
<feature type="compositionally biased region" description="Polar residues" evidence="11">
    <location>
        <begin position="1535"/>
        <end position="1555"/>
    </location>
</feature>
<feature type="domain" description="Helicase C-terminal" evidence="13">
    <location>
        <begin position="2708"/>
        <end position="2922"/>
    </location>
</feature>
<feature type="domain" description="Helicase ATP-binding" evidence="12">
    <location>
        <begin position="2493"/>
        <end position="2677"/>
    </location>
</feature>
<dbReference type="SMART" id="SM00490">
    <property type="entry name" value="HELICc"/>
    <property type="match status" value="2"/>
</dbReference>
<dbReference type="SUPFAM" id="SSF46689">
    <property type="entry name" value="Homeodomain-like"/>
    <property type="match status" value="1"/>
</dbReference>
<dbReference type="SMART" id="SM00717">
    <property type="entry name" value="SANT"/>
    <property type="match status" value="1"/>
</dbReference>
<feature type="domain" description="Helicase ATP-binding" evidence="12">
    <location>
        <begin position="3323"/>
        <end position="3498"/>
    </location>
</feature>
<dbReference type="Gene3D" id="1.10.10.60">
    <property type="entry name" value="Homeodomain-like"/>
    <property type="match status" value="1"/>
</dbReference>
<feature type="compositionally biased region" description="Basic and acidic residues" evidence="11">
    <location>
        <begin position="1313"/>
        <end position="1327"/>
    </location>
</feature>
<feature type="compositionally biased region" description="Low complexity" evidence="11">
    <location>
        <begin position="701"/>
        <end position="719"/>
    </location>
</feature>
<dbReference type="InterPro" id="IPR007379">
    <property type="entry name" value="Tim44-like_dom"/>
</dbReference>
<feature type="compositionally biased region" description="Basic and acidic residues" evidence="11">
    <location>
        <begin position="1140"/>
        <end position="1160"/>
    </location>
</feature>
<feature type="region of interest" description="Disordered" evidence="11">
    <location>
        <begin position="1532"/>
        <end position="1555"/>
    </location>
</feature>
<dbReference type="InterPro" id="IPR014001">
    <property type="entry name" value="Helicase_ATP-bd"/>
</dbReference>
<dbReference type="SMART" id="SM00973">
    <property type="entry name" value="Sec63"/>
    <property type="match status" value="2"/>
</dbReference>
<dbReference type="Pfam" id="PF00270">
    <property type="entry name" value="DEAD"/>
    <property type="match status" value="2"/>
</dbReference>
<feature type="compositionally biased region" description="Polar residues" evidence="11">
    <location>
        <begin position="1876"/>
        <end position="1887"/>
    </location>
</feature>
<dbReference type="InterPro" id="IPR003593">
    <property type="entry name" value="AAA+_ATPase"/>
</dbReference>
<feature type="compositionally biased region" description="Polar residues" evidence="11">
    <location>
        <begin position="558"/>
        <end position="567"/>
    </location>
</feature>
<feature type="compositionally biased region" description="Basic and acidic residues" evidence="11">
    <location>
        <begin position="1855"/>
        <end position="1875"/>
    </location>
</feature>
<gene>
    <name evidence="15" type="ORF">OKIOD_LOCUS15994</name>
</gene>
<name>A0ABN7T980_OIKDI</name>
<evidence type="ECO:0000256" key="8">
    <source>
        <dbReference type="ARBA" id="ARBA00034808"/>
    </source>
</evidence>
<evidence type="ECO:0000259" key="12">
    <source>
        <dbReference type="PROSITE" id="PS51192"/>
    </source>
</evidence>
<dbReference type="EMBL" id="OU015567">
    <property type="protein sequence ID" value="CAG5113086.1"/>
    <property type="molecule type" value="Genomic_DNA"/>
</dbReference>
<dbReference type="SUPFAM" id="SSF52540">
    <property type="entry name" value="P-loop containing nucleoside triphosphate hydrolases"/>
    <property type="match status" value="3"/>
</dbReference>
<proteinExistence type="inferred from homology"/>
<feature type="compositionally biased region" description="Acidic residues" evidence="11">
    <location>
        <begin position="1295"/>
        <end position="1305"/>
    </location>
</feature>
<feature type="compositionally biased region" description="Polar residues" evidence="11">
    <location>
        <begin position="1349"/>
        <end position="1372"/>
    </location>
</feature>
<dbReference type="SUPFAM" id="SSF54427">
    <property type="entry name" value="NTF2-like"/>
    <property type="match status" value="1"/>
</dbReference>
<dbReference type="Pfam" id="PF02889">
    <property type="entry name" value="Sec63"/>
    <property type="match status" value="2"/>
</dbReference>
<dbReference type="Pfam" id="PF00271">
    <property type="entry name" value="Helicase_C"/>
    <property type="match status" value="2"/>
</dbReference>
<dbReference type="CDD" id="cd18795">
    <property type="entry name" value="SF2_C_Ski2"/>
    <property type="match status" value="2"/>
</dbReference>
<dbReference type="Proteomes" id="UP001158576">
    <property type="component" value="Chromosome 2"/>
</dbReference>
<keyword evidence="6" id="KW-0067">ATP-binding</keyword>
<feature type="region of interest" description="Disordered" evidence="11">
    <location>
        <begin position="43"/>
        <end position="69"/>
    </location>
</feature>
<feature type="compositionally biased region" description="Polar residues" evidence="11">
    <location>
        <begin position="1415"/>
        <end position="1447"/>
    </location>
</feature>
<dbReference type="SMART" id="SM00382">
    <property type="entry name" value="AAA"/>
    <property type="match status" value="2"/>
</dbReference>
<dbReference type="InterPro" id="IPR036388">
    <property type="entry name" value="WH-like_DNA-bd_sf"/>
</dbReference>
<dbReference type="Gene3D" id="3.40.50.300">
    <property type="entry name" value="P-loop containing nucleotide triphosphate hydrolases"/>
    <property type="match status" value="4"/>
</dbReference>
<feature type="compositionally biased region" description="Polar residues" evidence="11">
    <location>
        <begin position="1328"/>
        <end position="1339"/>
    </location>
</feature>
<dbReference type="PANTHER" id="PTHR47961:SF13">
    <property type="entry name" value="ACTIVATING SIGNAL COINTEGRATOR 1 COMPLEX SUBUNIT 3"/>
    <property type="match status" value="1"/>
</dbReference>
<feature type="region of interest" description="Disordered" evidence="11">
    <location>
        <begin position="1048"/>
        <end position="1193"/>
    </location>
</feature>
<dbReference type="PROSITE" id="PS51194">
    <property type="entry name" value="HELICASE_CTER"/>
    <property type="match status" value="2"/>
</dbReference>
<feature type="compositionally biased region" description="Basic and acidic residues" evidence="11">
    <location>
        <begin position="945"/>
        <end position="993"/>
    </location>
</feature>
<feature type="compositionally biased region" description="Acidic residues" evidence="11">
    <location>
        <begin position="1819"/>
        <end position="1842"/>
    </location>
</feature>
<dbReference type="Gene3D" id="1.10.150.20">
    <property type="entry name" value="5' to 3' exonuclease, C-terminal subdomain"/>
    <property type="match status" value="1"/>
</dbReference>
<feature type="region of interest" description="Disordered" evidence="11">
    <location>
        <begin position="1245"/>
        <end position="1510"/>
    </location>
</feature>
<feature type="compositionally biased region" description="Polar residues" evidence="11">
    <location>
        <begin position="1933"/>
        <end position="1948"/>
    </location>
</feature>
<keyword evidence="3" id="KW-0547">Nucleotide-binding</keyword>
<dbReference type="SUPFAM" id="SSF158702">
    <property type="entry name" value="Sec63 N-terminal domain-like"/>
    <property type="match status" value="2"/>
</dbReference>
<comment type="catalytic activity">
    <reaction evidence="9">
        <text>ATP + H2O = ADP + phosphate + H(+)</text>
        <dbReference type="Rhea" id="RHEA:13065"/>
        <dbReference type="ChEBI" id="CHEBI:15377"/>
        <dbReference type="ChEBI" id="CHEBI:15378"/>
        <dbReference type="ChEBI" id="CHEBI:30616"/>
        <dbReference type="ChEBI" id="CHEBI:43474"/>
        <dbReference type="ChEBI" id="CHEBI:456216"/>
        <dbReference type="EC" id="5.6.2.4"/>
    </reaction>
</comment>
<feature type="compositionally biased region" description="Basic and acidic residues" evidence="11">
    <location>
        <begin position="1892"/>
        <end position="1932"/>
    </location>
</feature>
<evidence type="ECO:0000256" key="4">
    <source>
        <dbReference type="ARBA" id="ARBA00022801"/>
    </source>
</evidence>
<feature type="domain" description="SANT" evidence="14">
    <location>
        <begin position="273"/>
        <end position="326"/>
    </location>
</feature>
<keyword evidence="16" id="KW-1185">Reference proteome</keyword>
<keyword evidence="10" id="KW-0175">Coiled coil</keyword>
<feature type="region of interest" description="Disordered" evidence="11">
    <location>
        <begin position="789"/>
        <end position="993"/>
    </location>
</feature>
<dbReference type="InterPro" id="IPR057842">
    <property type="entry name" value="WH_MER3"/>
</dbReference>